<dbReference type="KEGG" id="pmrn:116948460"/>
<keyword evidence="5" id="KW-0687">Ribonucleoprotein</keyword>
<dbReference type="HAMAP" id="MF_00508">
    <property type="entry name" value="Ribosomal_uS10"/>
    <property type="match status" value="1"/>
</dbReference>
<dbReference type="GO" id="GO:0006412">
    <property type="term" value="P:translation"/>
    <property type="evidence" value="ECO:0007669"/>
    <property type="project" value="InterPro"/>
</dbReference>
<dbReference type="InterPro" id="IPR036838">
    <property type="entry name" value="Ribosomal_uS10_dom_sf"/>
</dbReference>
<evidence type="ECO:0000256" key="2">
    <source>
        <dbReference type="ARBA" id="ARBA00007102"/>
    </source>
</evidence>
<evidence type="ECO:0000313" key="11">
    <source>
        <dbReference type="RefSeq" id="XP_032821036.1"/>
    </source>
</evidence>
<comment type="similarity">
    <text evidence="2">Belongs to the universal ribosomal protein uS10 family.</text>
</comment>
<name>A0AAJ7TN11_PETMA</name>
<evidence type="ECO:0000256" key="6">
    <source>
        <dbReference type="ARBA" id="ARBA00035261"/>
    </source>
</evidence>
<sequence length="224" mass="25531">MRSARRVSAGGGGLWWWCCWRWFVMSSAALGRGVVALSRLQQVVRTCVAHTALSPAPASQVSAPLGFSLGAARTLSSATSLVHVSEEPDVLYKRLIVRVKAHERPLLDSYEFFITRTAQFLNIPIHSVYEPRRKIERLTVLKSVHIYKKHRVQYEMRTHFRVIELKYLTGSTANVYLEYIQRNLPEGVAMEVTRHTIEQIPEHIANPEWKKEAQQEGAKPELPS</sequence>
<evidence type="ECO:0000256" key="8">
    <source>
        <dbReference type="SAM" id="MobiDB-lite"/>
    </source>
</evidence>
<gene>
    <name evidence="11" type="primary">MRPS10</name>
</gene>
<evidence type="ECO:0000313" key="10">
    <source>
        <dbReference type="Proteomes" id="UP001318040"/>
    </source>
</evidence>
<organism evidence="10 11">
    <name type="scientific">Petromyzon marinus</name>
    <name type="common">Sea lamprey</name>
    <dbReference type="NCBI Taxonomy" id="7757"/>
    <lineage>
        <taxon>Eukaryota</taxon>
        <taxon>Metazoa</taxon>
        <taxon>Chordata</taxon>
        <taxon>Craniata</taxon>
        <taxon>Vertebrata</taxon>
        <taxon>Cyclostomata</taxon>
        <taxon>Hyperoartia</taxon>
        <taxon>Petromyzontiformes</taxon>
        <taxon>Petromyzontidae</taxon>
        <taxon>Petromyzon</taxon>
    </lineage>
</organism>
<keyword evidence="3 11" id="KW-0689">Ribosomal protein</keyword>
<comment type="subcellular location">
    <subcellularLocation>
        <location evidence="1">Mitochondrion</location>
    </subcellularLocation>
</comment>
<dbReference type="InterPro" id="IPR001848">
    <property type="entry name" value="Ribosomal_uS10"/>
</dbReference>
<evidence type="ECO:0000256" key="3">
    <source>
        <dbReference type="ARBA" id="ARBA00022980"/>
    </source>
</evidence>
<dbReference type="Pfam" id="PF00338">
    <property type="entry name" value="Ribosomal_S10"/>
    <property type="match status" value="1"/>
</dbReference>
<keyword evidence="10" id="KW-1185">Reference proteome</keyword>
<protein>
    <recommendedName>
        <fullName evidence="6">Small ribosomal subunit protein uS10m</fullName>
    </recommendedName>
    <alternativeName>
        <fullName evidence="7">28S ribosomal protein S10, mitochondrial</fullName>
    </alternativeName>
</protein>
<dbReference type="GO" id="GO:0005763">
    <property type="term" value="C:mitochondrial small ribosomal subunit"/>
    <property type="evidence" value="ECO:0007669"/>
    <property type="project" value="InterPro"/>
</dbReference>
<dbReference type="PANTHER" id="PTHR13334">
    <property type="entry name" value="MITOCHONDRIAL 28S RIBOSOMAL PROTEIN S10"/>
    <property type="match status" value="1"/>
</dbReference>
<evidence type="ECO:0000256" key="7">
    <source>
        <dbReference type="ARBA" id="ARBA00035544"/>
    </source>
</evidence>
<accession>A0AAJ7TN11</accession>
<dbReference type="GO" id="GO:0003735">
    <property type="term" value="F:structural constituent of ribosome"/>
    <property type="evidence" value="ECO:0007669"/>
    <property type="project" value="InterPro"/>
</dbReference>
<reference evidence="11" key="1">
    <citation type="submission" date="2025-08" db="UniProtKB">
        <authorList>
            <consortium name="RefSeq"/>
        </authorList>
    </citation>
    <scope>IDENTIFICATION</scope>
    <source>
        <tissue evidence="11">Sperm</tissue>
    </source>
</reference>
<evidence type="ECO:0000259" key="9">
    <source>
        <dbReference type="SMART" id="SM01403"/>
    </source>
</evidence>
<dbReference type="PANTHER" id="PTHR13334:SF4">
    <property type="entry name" value="SMALL RIBOSOMAL SUBUNIT PROTEIN US10M"/>
    <property type="match status" value="1"/>
</dbReference>
<dbReference type="Gene3D" id="3.30.70.600">
    <property type="entry name" value="Ribosomal protein S10 domain"/>
    <property type="match status" value="1"/>
</dbReference>
<evidence type="ECO:0000256" key="1">
    <source>
        <dbReference type="ARBA" id="ARBA00004173"/>
    </source>
</evidence>
<dbReference type="SUPFAM" id="SSF54999">
    <property type="entry name" value="Ribosomal protein S10"/>
    <property type="match status" value="1"/>
</dbReference>
<proteinExistence type="inferred from homology"/>
<feature type="domain" description="Small ribosomal subunit protein uS10" evidence="9">
    <location>
        <begin position="96"/>
        <end position="193"/>
    </location>
</feature>
<dbReference type="RefSeq" id="XP_032821036.1">
    <property type="nucleotide sequence ID" value="XM_032965145.1"/>
</dbReference>
<keyword evidence="4" id="KW-0496">Mitochondrion</keyword>
<dbReference type="SMART" id="SM01403">
    <property type="entry name" value="Ribosomal_S10"/>
    <property type="match status" value="1"/>
</dbReference>
<feature type="region of interest" description="Disordered" evidence="8">
    <location>
        <begin position="203"/>
        <end position="224"/>
    </location>
</feature>
<dbReference type="InterPro" id="IPR027486">
    <property type="entry name" value="Ribosomal_uS10_dom"/>
</dbReference>
<dbReference type="InterPro" id="IPR040055">
    <property type="entry name" value="Ribosomal_uS10m"/>
</dbReference>
<evidence type="ECO:0000256" key="4">
    <source>
        <dbReference type="ARBA" id="ARBA00023128"/>
    </source>
</evidence>
<dbReference type="AlphaFoldDB" id="A0AAJ7TN11"/>
<dbReference type="Proteomes" id="UP001318040">
    <property type="component" value="Chromosome 33"/>
</dbReference>
<evidence type="ECO:0000256" key="5">
    <source>
        <dbReference type="ARBA" id="ARBA00023274"/>
    </source>
</evidence>